<dbReference type="Proteomes" id="UP000054248">
    <property type="component" value="Unassembled WGS sequence"/>
</dbReference>
<evidence type="ECO:0000313" key="1">
    <source>
        <dbReference type="EMBL" id="KIO33360.1"/>
    </source>
</evidence>
<organism evidence="1 2">
    <name type="scientific">Tulasnella calospora MUT 4182</name>
    <dbReference type="NCBI Taxonomy" id="1051891"/>
    <lineage>
        <taxon>Eukaryota</taxon>
        <taxon>Fungi</taxon>
        <taxon>Dikarya</taxon>
        <taxon>Basidiomycota</taxon>
        <taxon>Agaricomycotina</taxon>
        <taxon>Agaricomycetes</taxon>
        <taxon>Cantharellales</taxon>
        <taxon>Tulasnellaceae</taxon>
        <taxon>Tulasnella</taxon>
    </lineage>
</organism>
<name>A0A0C3QL43_9AGAM</name>
<dbReference type="OrthoDB" id="3215487at2759"/>
<keyword evidence="2" id="KW-1185">Reference proteome</keyword>
<sequence length="82" mass="9278">MADDPRNQYFMQINNKAQSRIISFSHVLAKSGPQHLTQWTCQLTVTIPNFHQRVFFGNGSKEIHAKNSASRDALLWLAGHGL</sequence>
<evidence type="ECO:0008006" key="3">
    <source>
        <dbReference type="Google" id="ProtNLM"/>
    </source>
</evidence>
<dbReference type="AlphaFoldDB" id="A0A0C3QL43"/>
<protein>
    <recommendedName>
        <fullName evidence="3">DRBM domain-containing protein</fullName>
    </recommendedName>
</protein>
<dbReference type="SUPFAM" id="SSF54768">
    <property type="entry name" value="dsRNA-binding domain-like"/>
    <property type="match status" value="1"/>
</dbReference>
<gene>
    <name evidence="1" type="ORF">M407DRAFT_17910</name>
</gene>
<dbReference type="Gene3D" id="3.30.160.20">
    <property type="match status" value="1"/>
</dbReference>
<accession>A0A0C3QL43</accession>
<reference evidence="1 2" key="1">
    <citation type="submission" date="2014-04" db="EMBL/GenBank/DDBJ databases">
        <authorList>
            <consortium name="DOE Joint Genome Institute"/>
            <person name="Kuo A."/>
            <person name="Girlanda M."/>
            <person name="Perotto S."/>
            <person name="Kohler A."/>
            <person name="Nagy L.G."/>
            <person name="Floudas D."/>
            <person name="Copeland A."/>
            <person name="Barry K.W."/>
            <person name="Cichocki N."/>
            <person name="Veneault-Fourrey C."/>
            <person name="LaButti K."/>
            <person name="Lindquist E.A."/>
            <person name="Lipzen A."/>
            <person name="Lundell T."/>
            <person name="Morin E."/>
            <person name="Murat C."/>
            <person name="Sun H."/>
            <person name="Tunlid A."/>
            <person name="Henrissat B."/>
            <person name="Grigoriev I.V."/>
            <person name="Hibbett D.S."/>
            <person name="Martin F."/>
            <person name="Nordberg H.P."/>
            <person name="Cantor M.N."/>
            <person name="Hua S.X."/>
        </authorList>
    </citation>
    <scope>NUCLEOTIDE SEQUENCE [LARGE SCALE GENOMIC DNA]</scope>
    <source>
        <strain evidence="1 2">MUT 4182</strain>
    </source>
</reference>
<dbReference type="EMBL" id="KN822949">
    <property type="protein sequence ID" value="KIO33360.1"/>
    <property type="molecule type" value="Genomic_DNA"/>
</dbReference>
<proteinExistence type="predicted"/>
<dbReference type="HOGENOM" id="CLU_2559990_0_0_1"/>
<evidence type="ECO:0000313" key="2">
    <source>
        <dbReference type="Proteomes" id="UP000054248"/>
    </source>
</evidence>
<reference evidence="2" key="2">
    <citation type="submission" date="2015-01" db="EMBL/GenBank/DDBJ databases">
        <title>Evolutionary Origins and Diversification of the Mycorrhizal Mutualists.</title>
        <authorList>
            <consortium name="DOE Joint Genome Institute"/>
            <consortium name="Mycorrhizal Genomics Consortium"/>
            <person name="Kohler A."/>
            <person name="Kuo A."/>
            <person name="Nagy L.G."/>
            <person name="Floudas D."/>
            <person name="Copeland A."/>
            <person name="Barry K.W."/>
            <person name="Cichocki N."/>
            <person name="Veneault-Fourrey C."/>
            <person name="LaButti K."/>
            <person name="Lindquist E.A."/>
            <person name="Lipzen A."/>
            <person name="Lundell T."/>
            <person name="Morin E."/>
            <person name="Murat C."/>
            <person name="Riley R."/>
            <person name="Ohm R."/>
            <person name="Sun H."/>
            <person name="Tunlid A."/>
            <person name="Henrissat B."/>
            <person name="Grigoriev I.V."/>
            <person name="Hibbett D.S."/>
            <person name="Martin F."/>
        </authorList>
    </citation>
    <scope>NUCLEOTIDE SEQUENCE [LARGE SCALE GENOMIC DNA]</scope>
    <source>
        <strain evidence="2">MUT 4182</strain>
    </source>
</reference>